<protein>
    <recommendedName>
        <fullName evidence="1">TniQ domain-containing protein</fullName>
    </recommendedName>
</protein>
<dbReference type="Proteomes" id="UP000267418">
    <property type="component" value="Unassembled WGS sequence"/>
</dbReference>
<reference evidence="2 3" key="1">
    <citation type="submission" date="2018-12" db="EMBL/GenBank/DDBJ databases">
        <title>The genome of Variovorax gossypii DSM 100435.</title>
        <authorList>
            <person name="Gao J."/>
            <person name="Sun J."/>
        </authorList>
    </citation>
    <scope>NUCLEOTIDE SEQUENCE [LARGE SCALE GENOMIC DNA]</scope>
    <source>
        <strain evidence="2 3">DSM 100435</strain>
    </source>
</reference>
<comment type="caution">
    <text evidence="2">The sequence shown here is derived from an EMBL/GenBank/DDBJ whole genome shotgun (WGS) entry which is preliminary data.</text>
</comment>
<keyword evidence="3" id="KW-1185">Reference proteome</keyword>
<proteinExistence type="predicted"/>
<dbReference type="RefSeq" id="WP_126469905.1">
    <property type="nucleotide sequence ID" value="NZ_RXOE01000002.1"/>
</dbReference>
<accession>A0A431TMJ2</accession>
<sequence length="349" mass="39484">MTKSTKSASRAPTPEALLLATMPPLSDESCGSWIQRMGGDHQYSMHKLMQILGIRAPRRDWDLPIPLAGWLRMLAIAGIFHPEYEYSLRVLSVLATRVEPSKFLLHSGGRPRYRWCARCLASDPVPYLRWHWRLRVVEMCHVHRVALLQVCHWCLTPLWTDSCRLVALGTHGLALDLAHCDRCGMPLHDEREQPRVRGGRVERLIWDSLKLFRYPWAEPDADSISREVMHFVDAAGLQGAIRHRAPAYLGFGSDVVVSRWLTGTPFGIAAAYARAATNAARLRNARDRANRWTLNAQSFHGAEAQAGGSSSPVIRWSWRLDGEARLAVARALHVIRAEKRKSAEQERIE</sequence>
<evidence type="ECO:0000313" key="3">
    <source>
        <dbReference type="Proteomes" id="UP000267418"/>
    </source>
</evidence>
<evidence type="ECO:0000313" key="2">
    <source>
        <dbReference type="EMBL" id="RTQ34813.1"/>
    </source>
</evidence>
<feature type="domain" description="TniQ" evidence="1">
    <location>
        <begin position="22"/>
        <end position="147"/>
    </location>
</feature>
<dbReference type="AlphaFoldDB" id="A0A431TMJ2"/>
<gene>
    <name evidence="2" type="ORF">EJP69_10420</name>
</gene>
<dbReference type="OrthoDB" id="9036115at2"/>
<evidence type="ECO:0000259" key="1">
    <source>
        <dbReference type="Pfam" id="PF06527"/>
    </source>
</evidence>
<dbReference type="EMBL" id="RXOE01000002">
    <property type="protein sequence ID" value="RTQ34813.1"/>
    <property type="molecule type" value="Genomic_DNA"/>
</dbReference>
<dbReference type="InterPro" id="IPR009492">
    <property type="entry name" value="TniQ"/>
</dbReference>
<dbReference type="Pfam" id="PF06527">
    <property type="entry name" value="TniQ"/>
    <property type="match status" value="1"/>
</dbReference>
<organism evidence="2 3">
    <name type="scientific">Variovorax gossypii</name>
    <dbReference type="NCBI Taxonomy" id="1679495"/>
    <lineage>
        <taxon>Bacteria</taxon>
        <taxon>Pseudomonadati</taxon>
        <taxon>Pseudomonadota</taxon>
        <taxon>Betaproteobacteria</taxon>
        <taxon>Burkholderiales</taxon>
        <taxon>Comamonadaceae</taxon>
        <taxon>Variovorax</taxon>
    </lineage>
</organism>
<name>A0A431TMJ2_9BURK</name>